<dbReference type="Pfam" id="PF00672">
    <property type="entry name" value="HAMP"/>
    <property type="match status" value="1"/>
</dbReference>
<dbReference type="SUPFAM" id="SSF158472">
    <property type="entry name" value="HAMP domain-like"/>
    <property type="match status" value="1"/>
</dbReference>
<dbReference type="CDD" id="cd00082">
    <property type="entry name" value="HisKA"/>
    <property type="match status" value="1"/>
</dbReference>
<dbReference type="InterPro" id="IPR003661">
    <property type="entry name" value="HisK_dim/P_dom"/>
</dbReference>
<dbReference type="PROSITE" id="PS50885">
    <property type="entry name" value="HAMP"/>
    <property type="match status" value="1"/>
</dbReference>
<dbReference type="Gene3D" id="1.10.287.130">
    <property type="match status" value="1"/>
</dbReference>
<dbReference type="RefSeq" id="WP_206582493.1">
    <property type="nucleotide sequence ID" value="NZ_JAFJZZ010000004.1"/>
</dbReference>
<evidence type="ECO:0000256" key="7">
    <source>
        <dbReference type="ARBA" id="ARBA00022777"/>
    </source>
</evidence>
<dbReference type="SMART" id="SM00388">
    <property type="entry name" value="HisKA"/>
    <property type="match status" value="1"/>
</dbReference>
<dbReference type="InterPro" id="IPR000014">
    <property type="entry name" value="PAS"/>
</dbReference>
<keyword evidence="10" id="KW-0812">Transmembrane</keyword>
<evidence type="ECO:0000256" key="1">
    <source>
        <dbReference type="ARBA" id="ARBA00000085"/>
    </source>
</evidence>
<dbReference type="PRINTS" id="PR00344">
    <property type="entry name" value="BCTRLSENSOR"/>
</dbReference>
<evidence type="ECO:0000256" key="2">
    <source>
        <dbReference type="ARBA" id="ARBA00004370"/>
    </source>
</evidence>
<name>A0A939D8Y7_CLOAM</name>
<evidence type="ECO:0000259" key="12">
    <source>
        <dbReference type="PROSITE" id="PS50112"/>
    </source>
</evidence>
<dbReference type="Pfam" id="PF00989">
    <property type="entry name" value="PAS"/>
    <property type="match status" value="1"/>
</dbReference>
<dbReference type="EC" id="2.7.13.3" evidence="3"/>
<dbReference type="SUPFAM" id="SSF55785">
    <property type="entry name" value="PYP-like sensor domain (PAS domain)"/>
    <property type="match status" value="1"/>
</dbReference>
<evidence type="ECO:0000256" key="9">
    <source>
        <dbReference type="ARBA" id="ARBA00023012"/>
    </source>
</evidence>
<comment type="caution">
    <text evidence="14">The sequence shown here is derived from an EMBL/GenBank/DDBJ whole genome shotgun (WGS) entry which is preliminary data.</text>
</comment>
<evidence type="ECO:0000256" key="3">
    <source>
        <dbReference type="ARBA" id="ARBA00012438"/>
    </source>
</evidence>
<keyword evidence="5" id="KW-0808">Transferase</keyword>
<dbReference type="GO" id="GO:0000155">
    <property type="term" value="F:phosphorelay sensor kinase activity"/>
    <property type="evidence" value="ECO:0007669"/>
    <property type="project" value="InterPro"/>
</dbReference>
<keyword evidence="8" id="KW-0067">ATP-binding</keyword>
<dbReference type="EMBL" id="JAFJZZ010000004">
    <property type="protein sequence ID" value="MBN7773649.1"/>
    <property type="molecule type" value="Genomic_DNA"/>
</dbReference>
<keyword evidence="6" id="KW-0547">Nucleotide-binding</keyword>
<dbReference type="AlphaFoldDB" id="A0A939D8Y7"/>
<dbReference type="InterPro" id="IPR013767">
    <property type="entry name" value="PAS_fold"/>
</dbReference>
<sequence>MFKSIQTRAMFFLVSLSISLLIVLGYVIIASTENIGHDMKSTALEERSVLLSQLIKSNYLQKNVELSPAKSYSLLLKTNELPSKIIQETFMINKDGNTIGYYDKEVPYNLNFKDQSDEQVIYKNGQDYIVGLSSLADIPGLEGWYIVTEESFSSSFAKINNIKTVAIILITALLFVFWPLSKKFSFYITNPIKDLSAAASQIAAGDISHEITVKKNDELADIAASFNAMLNNLKSTMRQVLAKSGEAASMHEIMEYVEQAYDNLPGGIISINNIGEITTFNEVASDLIGIKESEVLGLDIKNPYPKEIKPLIDPLRRCLAKGSIKLKTITDIFSVSGEKIPILYSINIQFGLKNEVIGAVCVFRRIEDIKRFEESANRAKNLESLGEMAASLAHEIKNPLTSIRGYAQLIKLDLSEKKLNLEELDIIMHETDRLTLMLDRFLNFARPKIPELVPIDLTQMVKYVLTLTQNDLPHNIKINTNYQGTPKVMVDAELFEPVILNLVLNAIQAMPNGGAIDIKTGYNDMRKMVYLEVRDNGIGIPIEISEKIFEPFFTTKVNGVGMGLAISSRIIEAHKGILEVESVVGQMTKFTILLQSVEDKSYQDFQEE</sequence>
<evidence type="ECO:0000313" key="15">
    <source>
        <dbReference type="Proteomes" id="UP000664545"/>
    </source>
</evidence>
<accession>A0A939D8Y7</accession>
<dbReference type="InterPro" id="IPR036097">
    <property type="entry name" value="HisK_dim/P_sf"/>
</dbReference>
<feature type="domain" description="Histidine kinase" evidence="11">
    <location>
        <begin position="391"/>
        <end position="598"/>
    </location>
</feature>
<feature type="transmembrane region" description="Helical" evidence="10">
    <location>
        <begin position="12"/>
        <end position="30"/>
    </location>
</feature>
<evidence type="ECO:0000313" key="14">
    <source>
        <dbReference type="EMBL" id="MBN7773649.1"/>
    </source>
</evidence>
<evidence type="ECO:0000259" key="11">
    <source>
        <dbReference type="PROSITE" id="PS50109"/>
    </source>
</evidence>
<dbReference type="CDD" id="cd00130">
    <property type="entry name" value="PAS"/>
    <property type="match status" value="1"/>
</dbReference>
<evidence type="ECO:0000256" key="5">
    <source>
        <dbReference type="ARBA" id="ARBA00022679"/>
    </source>
</evidence>
<evidence type="ECO:0000256" key="6">
    <source>
        <dbReference type="ARBA" id="ARBA00022741"/>
    </source>
</evidence>
<dbReference type="SUPFAM" id="SSF55874">
    <property type="entry name" value="ATPase domain of HSP90 chaperone/DNA topoisomerase II/histidine kinase"/>
    <property type="match status" value="1"/>
</dbReference>
<comment type="subcellular location">
    <subcellularLocation>
        <location evidence="2">Membrane</location>
    </subcellularLocation>
</comment>
<feature type="domain" description="HAMP" evidence="13">
    <location>
        <begin position="186"/>
        <end position="238"/>
    </location>
</feature>
<dbReference type="GO" id="GO:0016020">
    <property type="term" value="C:membrane"/>
    <property type="evidence" value="ECO:0007669"/>
    <property type="project" value="UniProtKB-SubCell"/>
</dbReference>
<dbReference type="Proteomes" id="UP000664545">
    <property type="component" value="Unassembled WGS sequence"/>
</dbReference>
<feature type="domain" description="PAS" evidence="12">
    <location>
        <begin position="253"/>
        <end position="322"/>
    </location>
</feature>
<keyword evidence="9" id="KW-0902">Two-component regulatory system</keyword>
<dbReference type="SMART" id="SM00091">
    <property type="entry name" value="PAS"/>
    <property type="match status" value="1"/>
</dbReference>
<dbReference type="Pfam" id="PF02518">
    <property type="entry name" value="HATPase_c"/>
    <property type="match status" value="1"/>
</dbReference>
<dbReference type="InterPro" id="IPR036890">
    <property type="entry name" value="HATPase_C_sf"/>
</dbReference>
<keyword evidence="10" id="KW-0472">Membrane</keyword>
<dbReference type="InterPro" id="IPR035965">
    <property type="entry name" value="PAS-like_dom_sf"/>
</dbReference>
<dbReference type="Gene3D" id="3.30.450.20">
    <property type="entry name" value="PAS domain"/>
    <property type="match status" value="1"/>
</dbReference>
<comment type="catalytic activity">
    <reaction evidence="1">
        <text>ATP + protein L-histidine = ADP + protein N-phospho-L-histidine.</text>
        <dbReference type="EC" id="2.7.13.3"/>
    </reaction>
</comment>
<dbReference type="PANTHER" id="PTHR43065">
    <property type="entry name" value="SENSOR HISTIDINE KINASE"/>
    <property type="match status" value="1"/>
</dbReference>
<dbReference type="PROSITE" id="PS50112">
    <property type="entry name" value="PAS"/>
    <property type="match status" value="1"/>
</dbReference>
<proteinExistence type="predicted"/>
<dbReference type="InterPro" id="IPR003594">
    <property type="entry name" value="HATPase_dom"/>
</dbReference>
<dbReference type="GO" id="GO:0006355">
    <property type="term" value="P:regulation of DNA-templated transcription"/>
    <property type="evidence" value="ECO:0007669"/>
    <property type="project" value="InterPro"/>
</dbReference>
<gene>
    <name evidence="14" type="ORF">JYB65_09775</name>
</gene>
<dbReference type="InterPro" id="IPR005467">
    <property type="entry name" value="His_kinase_dom"/>
</dbReference>
<protein>
    <recommendedName>
        <fullName evidence="3">histidine kinase</fullName>
        <ecNumber evidence="3">2.7.13.3</ecNumber>
    </recommendedName>
</protein>
<dbReference type="Gene3D" id="3.30.565.10">
    <property type="entry name" value="Histidine kinase-like ATPase, C-terminal domain"/>
    <property type="match status" value="1"/>
</dbReference>
<evidence type="ECO:0000259" key="13">
    <source>
        <dbReference type="PROSITE" id="PS50885"/>
    </source>
</evidence>
<dbReference type="NCBIfam" id="TIGR00229">
    <property type="entry name" value="sensory_box"/>
    <property type="match status" value="1"/>
</dbReference>
<dbReference type="Gene3D" id="6.10.340.10">
    <property type="match status" value="1"/>
</dbReference>
<keyword evidence="4" id="KW-0597">Phosphoprotein</keyword>
<evidence type="ECO:0000256" key="8">
    <source>
        <dbReference type="ARBA" id="ARBA00022840"/>
    </source>
</evidence>
<keyword evidence="10" id="KW-1133">Transmembrane helix</keyword>
<dbReference type="SMART" id="SM00387">
    <property type="entry name" value="HATPase_c"/>
    <property type="match status" value="1"/>
</dbReference>
<dbReference type="GO" id="GO:0005524">
    <property type="term" value="F:ATP binding"/>
    <property type="evidence" value="ECO:0007669"/>
    <property type="project" value="UniProtKB-KW"/>
</dbReference>
<dbReference type="CDD" id="cd06225">
    <property type="entry name" value="HAMP"/>
    <property type="match status" value="1"/>
</dbReference>
<dbReference type="Pfam" id="PF00512">
    <property type="entry name" value="HisKA"/>
    <property type="match status" value="1"/>
</dbReference>
<organism evidence="14 15">
    <name type="scientific">Clostridium aminobutyricum</name>
    <dbReference type="NCBI Taxonomy" id="33953"/>
    <lineage>
        <taxon>Bacteria</taxon>
        <taxon>Bacillati</taxon>
        <taxon>Bacillota</taxon>
        <taxon>Clostridia</taxon>
        <taxon>Eubacteriales</taxon>
        <taxon>Clostridiaceae</taxon>
        <taxon>Clostridium</taxon>
    </lineage>
</organism>
<evidence type="ECO:0000256" key="10">
    <source>
        <dbReference type="SAM" id="Phobius"/>
    </source>
</evidence>
<keyword evidence="15" id="KW-1185">Reference proteome</keyword>
<dbReference type="PANTHER" id="PTHR43065:SF10">
    <property type="entry name" value="PEROXIDE STRESS-ACTIVATED HISTIDINE KINASE MAK3"/>
    <property type="match status" value="1"/>
</dbReference>
<reference evidence="14" key="1">
    <citation type="submission" date="2021-02" db="EMBL/GenBank/DDBJ databases">
        <title>Abyssanaerobacter marinus gen.nov., sp., nov, anaerobic bacterium isolated from the Onnuri vent field of Indian Ocean and suggestion of Mogibacteriaceae fam. nov., and proposal of reclassification of ambiguous this family's genus member.</title>
        <authorList>
            <person name="Kim Y.J."/>
            <person name="Yang J.-A."/>
        </authorList>
    </citation>
    <scope>NUCLEOTIDE SEQUENCE</scope>
    <source>
        <strain evidence="14">DSM 2634</strain>
    </source>
</reference>
<dbReference type="SMART" id="SM00304">
    <property type="entry name" value="HAMP"/>
    <property type="match status" value="1"/>
</dbReference>
<keyword evidence="7" id="KW-0418">Kinase</keyword>
<dbReference type="SUPFAM" id="SSF47384">
    <property type="entry name" value="Homodimeric domain of signal transducing histidine kinase"/>
    <property type="match status" value="1"/>
</dbReference>
<dbReference type="InterPro" id="IPR003660">
    <property type="entry name" value="HAMP_dom"/>
</dbReference>
<evidence type="ECO:0000256" key="4">
    <source>
        <dbReference type="ARBA" id="ARBA00022553"/>
    </source>
</evidence>
<dbReference type="InterPro" id="IPR004358">
    <property type="entry name" value="Sig_transdc_His_kin-like_C"/>
</dbReference>
<feature type="transmembrane region" description="Helical" evidence="10">
    <location>
        <begin position="162"/>
        <end position="180"/>
    </location>
</feature>
<dbReference type="PROSITE" id="PS50109">
    <property type="entry name" value="HIS_KIN"/>
    <property type="match status" value="1"/>
</dbReference>